<dbReference type="EMBL" id="JAPFFM010000019">
    <property type="protein sequence ID" value="KAJ6688097.1"/>
    <property type="molecule type" value="Genomic_DNA"/>
</dbReference>
<keyword evidence="2" id="KW-1185">Reference proteome</keyword>
<reference evidence="1" key="1">
    <citation type="submission" date="2022-11" db="EMBL/GenBank/DDBJ databases">
        <authorList>
            <person name="Hyden B.L."/>
            <person name="Feng K."/>
            <person name="Yates T."/>
            <person name="Jawdy S."/>
            <person name="Smart L.B."/>
            <person name="Muchero W."/>
        </authorList>
    </citation>
    <scope>NUCLEOTIDE SEQUENCE</scope>
    <source>
        <tissue evidence="1">Shoot tip</tissue>
    </source>
</reference>
<evidence type="ECO:0000313" key="2">
    <source>
        <dbReference type="Proteomes" id="UP001151752"/>
    </source>
</evidence>
<sequence>MKRQREAVENRGIIGIDRDREVERGIIGSEAEAEVERGIIGVEAEAEAETGIEMERGEGTGDWREEAAVVIDRQERVEGRRRGVMVWKGREEGRIRMVALIIRGRLKVMRKW</sequence>
<accession>A0A9Q0SSI2</accession>
<protein>
    <submittedName>
        <fullName evidence="1">Uncharacterized protein</fullName>
    </submittedName>
</protein>
<name>A0A9Q0SSI2_9ROSI</name>
<dbReference type="Proteomes" id="UP001151752">
    <property type="component" value="Chromosome 15W"/>
</dbReference>
<evidence type="ECO:0000313" key="1">
    <source>
        <dbReference type="EMBL" id="KAJ6688097.1"/>
    </source>
</evidence>
<gene>
    <name evidence="1" type="ORF">OIU74_016741</name>
</gene>
<proteinExistence type="predicted"/>
<comment type="caution">
    <text evidence="1">The sequence shown here is derived from an EMBL/GenBank/DDBJ whole genome shotgun (WGS) entry which is preliminary data.</text>
</comment>
<dbReference type="AlphaFoldDB" id="A0A9Q0SSI2"/>
<reference evidence="1" key="2">
    <citation type="journal article" date="2023" name="Int. J. Mol. Sci.">
        <title>De Novo Assembly and Annotation of 11 Diverse Shrub Willow (Salix) Genomes Reveals Novel Gene Organization in Sex-Linked Regions.</title>
        <authorList>
            <person name="Hyden B."/>
            <person name="Feng K."/>
            <person name="Yates T.B."/>
            <person name="Jawdy S."/>
            <person name="Cereghino C."/>
            <person name="Smart L.B."/>
            <person name="Muchero W."/>
        </authorList>
    </citation>
    <scope>NUCLEOTIDE SEQUENCE</scope>
    <source>
        <tissue evidence="1">Shoot tip</tissue>
    </source>
</reference>
<organism evidence="1 2">
    <name type="scientific">Salix koriyanagi</name>
    <dbReference type="NCBI Taxonomy" id="2511006"/>
    <lineage>
        <taxon>Eukaryota</taxon>
        <taxon>Viridiplantae</taxon>
        <taxon>Streptophyta</taxon>
        <taxon>Embryophyta</taxon>
        <taxon>Tracheophyta</taxon>
        <taxon>Spermatophyta</taxon>
        <taxon>Magnoliopsida</taxon>
        <taxon>eudicotyledons</taxon>
        <taxon>Gunneridae</taxon>
        <taxon>Pentapetalae</taxon>
        <taxon>rosids</taxon>
        <taxon>fabids</taxon>
        <taxon>Malpighiales</taxon>
        <taxon>Salicaceae</taxon>
        <taxon>Saliceae</taxon>
        <taxon>Salix</taxon>
    </lineage>
</organism>